<evidence type="ECO:0000313" key="2">
    <source>
        <dbReference type="Proteomes" id="UP000008068"/>
    </source>
</evidence>
<dbReference type="Proteomes" id="UP000008068">
    <property type="component" value="Unassembled WGS sequence"/>
</dbReference>
<dbReference type="HOGENOM" id="CLU_2796233_0_0_1"/>
<sequence length="68" mass="7983">MMKSLKESETLSRKLSPNDVTYTLKENKLMIKTHPEHRLSDARSRILHGEIFFGCRSINTFAVLDKYR</sequence>
<organism evidence="2">
    <name type="scientific">Caenorhabditis brenneri</name>
    <name type="common">Nematode worm</name>
    <dbReference type="NCBI Taxonomy" id="135651"/>
    <lineage>
        <taxon>Eukaryota</taxon>
        <taxon>Metazoa</taxon>
        <taxon>Ecdysozoa</taxon>
        <taxon>Nematoda</taxon>
        <taxon>Chromadorea</taxon>
        <taxon>Rhabditida</taxon>
        <taxon>Rhabditina</taxon>
        <taxon>Rhabditomorpha</taxon>
        <taxon>Rhabditoidea</taxon>
        <taxon>Rhabditidae</taxon>
        <taxon>Peloderinae</taxon>
        <taxon>Caenorhabditis</taxon>
    </lineage>
</organism>
<name>G0NAA6_CAEBE</name>
<reference evidence="2" key="1">
    <citation type="submission" date="2011-07" db="EMBL/GenBank/DDBJ databases">
        <authorList>
            <consortium name="Caenorhabditis brenneri Sequencing and Analysis Consortium"/>
            <person name="Wilson R.K."/>
        </authorList>
    </citation>
    <scope>NUCLEOTIDE SEQUENCE [LARGE SCALE GENOMIC DNA]</scope>
    <source>
        <strain evidence="2">PB2801</strain>
    </source>
</reference>
<keyword evidence="2" id="KW-1185">Reference proteome</keyword>
<protein>
    <submittedName>
        <fullName evidence="1">Uncharacterized protein</fullName>
    </submittedName>
</protein>
<dbReference type="AlphaFoldDB" id="G0NAA6"/>
<dbReference type="EMBL" id="GL379854">
    <property type="protein sequence ID" value="EGT56128.1"/>
    <property type="molecule type" value="Genomic_DNA"/>
</dbReference>
<dbReference type="InParanoid" id="G0NAA6"/>
<proteinExistence type="predicted"/>
<gene>
    <name evidence="1" type="ORF">CAEBREN_30701</name>
</gene>
<evidence type="ECO:0000313" key="1">
    <source>
        <dbReference type="EMBL" id="EGT56128.1"/>
    </source>
</evidence>
<accession>G0NAA6</accession>